<organism evidence="1 2">
    <name type="scientific">Furculomyces boomerangus</name>
    <dbReference type="NCBI Taxonomy" id="61424"/>
    <lineage>
        <taxon>Eukaryota</taxon>
        <taxon>Fungi</taxon>
        <taxon>Fungi incertae sedis</taxon>
        <taxon>Zoopagomycota</taxon>
        <taxon>Kickxellomycotina</taxon>
        <taxon>Harpellomycetes</taxon>
        <taxon>Harpellales</taxon>
        <taxon>Harpellaceae</taxon>
        <taxon>Furculomyces</taxon>
    </lineage>
</organism>
<evidence type="ECO:0000313" key="2">
    <source>
        <dbReference type="Proteomes" id="UP000245699"/>
    </source>
</evidence>
<comment type="caution">
    <text evidence="1">The sequence shown here is derived from an EMBL/GenBank/DDBJ whole genome shotgun (WGS) entry which is preliminary data.</text>
</comment>
<gene>
    <name evidence="1" type="ORF">BB559_006348</name>
</gene>
<keyword evidence="2" id="KW-1185">Reference proteome</keyword>
<name>A0A2T9Y3H4_9FUNG</name>
<dbReference type="Proteomes" id="UP000245699">
    <property type="component" value="Unassembled WGS sequence"/>
</dbReference>
<dbReference type="AlphaFoldDB" id="A0A2T9Y3H4"/>
<accession>A0A2T9Y3H4</accession>
<sequence length="111" mass="13489">MVPCNFVNEYNEIEEDIKEKWSILRTSELLNYKSTQYYCKNKDKYECPAIRKIEQYRINNRFRCYFAFKHSIHCVKHGFPININKIISNIYNDNTKKPWEIKKKLSELGLD</sequence>
<reference evidence="1 2" key="1">
    <citation type="journal article" date="2018" name="MBio">
        <title>Comparative Genomics Reveals the Core Gene Toolbox for the Fungus-Insect Symbiosis.</title>
        <authorList>
            <person name="Wang Y."/>
            <person name="Stata M."/>
            <person name="Wang W."/>
            <person name="Stajich J.E."/>
            <person name="White M.M."/>
            <person name="Moncalvo J.M."/>
        </authorList>
    </citation>
    <scope>NUCLEOTIDE SEQUENCE [LARGE SCALE GENOMIC DNA]</scope>
    <source>
        <strain evidence="1 2">AUS-77-4</strain>
    </source>
</reference>
<evidence type="ECO:0000313" key="1">
    <source>
        <dbReference type="EMBL" id="PVU86890.1"/>
    </source>
</evidence>
<feature type="non-terminal residue" evidence="1">
    <location>
        <position position="111"/>
    </location>
</feature>
<protein>
    <submittedName>
        <fullName evidence="1">Uncharacterized protein</fullName>
    </submittedName>
</protein>
<proteinExistence type="predicted"/>
<dbReference type="EMBL" id="MBFT01000826">
    <property type="protein sequence ID" value="PVU86890.1"/>
    <property type="molecule type" value="Genomic_DNA"/>
</dbReference>